<protein>
    <submittedName>
        <fullName evidence="2">Uncharacterized protein</fullName>
    </submittedName>
</protein>
<feature type="compositionally biased region" description="Basic and acidic residues" evidence="1">
    <location>
        <begin position="223"/>
        <end position="232"/>
    </location>
</feature>
<dbReference type="EMBL" id="LN891050">
    <property type="protein sequence ID" value="CUS10306.1"/>
    <property type="molecule type" value="Genomic_DNA"/>
</dbReference>
<name>A0A292PRZ9_9PEZI</name>
<accession>A0A292PRZ9</accession>
<feature type="compositionally biased region" description="Polar residues" evidence="1">
    <location>
        <begin position="63"/>
        <end position="72"/>
    </location>
</feature>
<feature type="compositionally biased region" description="Basic and acidic residues" evidence="1">
    <location>
        <begin position="197"/>
        <end position="213"/>
    </location>
</feature>
<reference evidence="2" key="1">
    <citation type="submission" date="2015-10" db="EMBL/GenBank/DDBJ databases">
        <authorList>
            <person name="Regsiter A."/>
            <person name="william w."/>
        </authorList>
    </citation>
    <scope>NUCLEOTIDE SEQUENCE</scope>
    <source>
        <strain evidence="2">Montdore</strain>
    </source>
</reference>
<feature type="region of interest" description="Disordered" evidence="1">
    <location>
        <begin position="1"/>
        <end position="72"/>
    </location>
</feature>
<proteinExistence type="predicted"/>
<feature type="compositionally biased region" description="Basic and acidic residues" evidence="1">
    <location>
        <begin position="120"/>
        <end position="130"/>
    </location>
</feature>
<feature type="region of interest" description="Disordered" evidence="1">
    <location>
        <begin position="102"/>
        <end position="253"/>
    </location>
</feature>
<dbReference type="AlphaFoldDB" id="A0A292PRZ9"/>
<gene>
    <name evidence="2" type="ORF">GSTUAT00005563001</name>
</gene>
<evidence type="ECO:0000313" key="2">
    <source>
        <dbReference type="EMBL" id="CUS10306.1"/>
    </source>
</evidence>
<sequence length="268" mass="27115">MSSSTHKSNPTKGTKNTTDPAAKGDQKAEFSGAVTTDSLAAESLRSGGDFSRGNPTGIIGITADNSTLNTTISGGKVCEIRGNWSGEERYAEAGVDRKKFAEVGASGGGSQADDPIDEDFGGRPVREPLRRNAGGSAGRSSRTPHGGSGAGRGFTKAGDGRHSDSGGEGGKGSKQSAGSGPTGEVSRAVPNTVLGEQVKEPGLDWSKIPKDIKPLTGAGSGEDPGRVAENRLVKQPSGKQGPGDTSGGIERSIGEGTVFDYLKSNGNA</sequence>
<evidence type="ECO:0000256" key="1">
    <source>
        <dbReference type="SAM" id="MobiDB-lite"/>
    </source>
</evidence>
<feature type="compositionally biased region" description="Polar residues" evidence="1">
    <location>
        <begin position="1"/>
        <end position="19"/>
    </location>
</feature>
<dbReference type="Proteomes" id="UP001412239">
    <property type="component" value="Unassembled WGS sequence"/>
</dbReference>
<keyword evidence="3" id="KW-1185">Reference proteome</keyword>
<evidence type="ECO:0000313" key="3">
    <source>
        <dbReference type="Proteomes" id="UP001412239"/>
    </source>
</evidence>
<organism evidence="2 3">
    <name type="scientific">Tuber aestivum</name>
    <name type="common">summer truffle</name>
    <dbReference type="NCBI Taxonomy" id="59557"/>
    <lineage>
        <taxon>Eukaryota</taxon>
        <taxon>Fungi</taxon>
        <taxon>Dikarya</taxon>
        <taxon>Ascomycota</taxon>
        <taxon>Pezizomycotina</taxon>
        <taxon>Pezizomycetes</taxon>
        <taxon>Pezizales</taxon>
        <taxon>Tuberaceae</taxon>
        <taxon>Tuber</taxon>
    </lineage>
</organism>